<reference evidence="10 11" key="1">
    <citation type="submission" date="2024-11" db="EMBL/GenBank/DDBJ databases">
        <title>The Natural Products Discovery Center: Release of the First 8490 Sequenced Strains for Exploring Actinobacteria Biosynthetic Diversity.</title>
        <authorList>
            <person name="Kalkreuter E."/>
            <person name="Kautsar S.A."/>
            <person name="Yang D."/>
            <person name="Bader C.D."/>
            <person name="Teijaro C.N."/>
            <person name="Fluegel L."/>
            <person name="Davis C.M."/>
            <person name="Simpson J.R."/>
            <person name="Lauterbach L."/>
            <person name="Steele A.D."/>
            <person name="Gui C."/>
            <person name="Meng S."/>
            <person name="Li G."/>
            <person name="Viehrig K."/>
            <person name="Ye F."/>
            <person name="Su P."/>
            <person name="Kiefer A.F."/>
            <person name="Nichols A."/>
            <person name="Cepeda A.J."/>
            <person name="Yan W."/>
            <person name="Fan B."/>
            <person name="Jiang Y."/>
            <person name="Adhikari A."/>
            <person name="Zheng C.-J."/>
            <person name="Schuster L."/>
            <person name="Cowan T.M."/>
            <person name="Smanski M.J."/>
            <person name="Chevrette M.G."/>
            <person name="De Carvalho L.P.S."/>
            <person name="Shen B."/>
        </authorList>
    </citation>
    <scope>NUCLEOTIDE SEQUENCE [LARGE SCALE GENOMIC DNA]</scope>
    <source>
        <strain evidence="10 11">NPDC020863</strain>
    </source>
</reference>
<feature type="transmembrane region" description="Helical" evidence="8">
    <location>
        <begin position="548"/>
        <end position="570"/>
    </location>
</feature>
<dbReference type="PANTHER" id="PTHR33406:SF11">
    <property type="entry name" value="MEMBRANE PROTEIN SCO6666-RELATED"/>
    <property type="match status" value="1"/>
</dbReference>
<evidence type="ECO:0000256" key="4">
    <source>
        <dbReference type="ARBA" id="ARBA00022692"/>
    </source>
</evidence>
<feature type="domain" description="SSD" evidence="9">
    <location>
        <begin position="214"/>
        <end position="339"/>
    </location>
</feature>
<evidence type="ECO:0000256" key="3">
    <source>
        <dbReference type="ARBA" id="ARBA00022475"/>
    </source>
</evidence>
<keyword evidence="11" id="KW-1185">Reference proteome</keyword>
<keyword evidence="3" id="KW-1003">Cell membrane</keyword>
<dbReference type="EMBL" id="JBJDQH010000005">
    <property type="protein sequence ID" value="MFK4266641.1"/>
    <property type="molecule type" value="Genomic_DNA"/>
</dbReference>
<keyword evidence="5 8" id="KW-1133">Transmembrane helix</keyword>
<sequence>MTVVNRPHRGRTRGWTGVVTARPRLTLLLVLLFTALAVVAGSGVADRLGSGGWQDPAAESAYATKALEKHFPASQPNLLLMVDSGKATVDAPAVAAGGRALARKLAGEKSVTGVTSYWDGAAALRDRDGREALIAARIVGDESAAAKVLDRIAPAYRGDHGPVKVTIGGPVAVRHELQTTIQEDLLRAEMIALPITLLLLVMVFGSAVAALLPLGVGIIAILGTDAVLRGLTEFTDVSVFAQNLTTALGLGLAIDYALFIVRRFREELGQGAETLPAIATTLRTAGRTVLFSAMTVAVSLAAMLVFPQYFLRSFAYAGIAVVVIAAAAALVVLPAALALLGERVNALDLTRVFRRRSARGEPGAGWGRVARLVMRRAPLFALATAAGLVVLGLPFLRVEFGTADDRQLPASAESHVVQQHIRENFPGSPGGAIDILIESRPGSRPEQADLADYSGKISALPGVARVDSPAGQFAGGRRVAEPGPVEAARAADGAAYVTVLSKGEIVDQTSQRLVRDIRAQHPPFTASVTGVAAVLVDSKDSIADRLPWALGIIVVVTLLLVFLLTGSVLIPLQAVLLNALSLTAMFGAVVWVFQEGHLSGPLSFTSTGDIETTLPVLMFCVAFGLSMDYGVFLLSRIKEEYDRTGDHRAAVEFGVRRTGGLITAAAVILAVVMVAIGTSRVTNTKMLGLGIALAVLMDAMVVRSLLVPAVMRLTGRATWWAPGPLRRLHARIGLSEGESAGPAAGAAPVEEVGGSEPRAERVTVP</sequence>
<comment type="subcellular location">
    <subcellularLocation>
        <location evidence="1">Cell membrane</location>
        <topology evidence="1">Multi-pass membrane protein</topology>
    </subcellularLocation>
</comment>
<keyword evidence="6 8" id="KW-0472">Membrane</keyword>
<feature type="transmembrane region" description="Helical" evidence="8">
    <location>
        <begin position="686"/>
        <end position="706"/>
    </location>
</feature>
<feature type="transmembrane region" description="Helical" evidence="8">
    <location>
        <begin position="25"/>
        <end position="45"/>
    </location>
</feature>
<feature type="transmembrane region" description="Helical" evidence="8">
    <location>
        <begin position="614"/>
        <end position="637"/>
    </location>
</feature>
<evidence type="ECO:0000256" key="5">
    <source>
        <dbReference type="ARBA" id="ARBA00022989"/>
    </source>
</evidence>
<feature type="transmembrane region" description="Helical" evidence="8">
    <location>
        <begin position="575"/>
        <end position="594"/>
    </location>
</feature>
<comment type="caution">
    <text evidence="10">The sequence shown here is derived from an EMBL/GenBank/DDBJ whole genome shotgun (WGS) entry which is preliminary data.</text>
</comment>
<name>A0ABW8LL41_9ACTN</name>
<comment type="similarity">
    <text evidence="2">Belongs to the resistance-nodulation-cell division (RND) (TC 2.A.6) family. MmpL subfamily.</text>
</comment>
<evidence type="ECO:0000259" key="9">
    <source>
        <dbReference type="PROSITE" id="PS50156"/>
    </source>
</evidence>
<proteinExistence type="inferred from homology"/>
<gene>
    <name evidence="10" type="ORF">ACI2L5_17115</name>
</gene>
<dbReference type="PROSITE" id="PS50156">
    <property type="entry name" value="SSD"/>
    <property type="match status" value="1"/>
</dbReference>
<feature type="transmembrane region" description="Helical" evidence="8">
    <location>
        <begin position="316"/>
        <end position="341"/>
    </location>
</feature>
<organism evidence="10 11">
    <name type="scientific">Streptomyces milbemycinicus</name>
    <dbReference type="NCBI Taxonomy" id="476552"/>
    <lineage>
        <taxon>Bacteria</taxon>
        <taxon>Bacillati</taxon>
        <taxon>Actinomycetota</taxon>
        <taxon>Actinomycetes</taxon>
        <taxon>Kitasatosporales</taxon>
        <taxon>Streptomycetaceae</taxon>
        <taxon>Streptomyces</taxon>
    </lineage>
</organism>
<dbReference type="SUPFAM" id="SSF82866">
    <property type="entry name" value="Multidrug efflux transporter AcrB transmembrane domain"/>
    <property type="match status" value="2"/>
</dbReference>
<dbReference type="InterPro" id="IPR004869">
    <property type="entry name" value="MMPL_dom"/>
</dbReference>
<evidence type="ECO:0000256" key="6">
    <source>
        <dbReference type="ARBA" id="ARBA00023136"/>
    </source>
</evidence>
<protein>
    <submittedName>
        <fullName evidence="10">MMPL family transporter</fullName>
    </submittedName>
</protein>
<dbReference type="InterPro" id="IPR000731">
    <property type="entry name" value="SSD"/>
</dbReference>
<evidence type="ECO:0000256" key="2">
    <source>
        <dbReference type="ARBA" id="ARBA00010157"/>
    </source>
</evidence>
<dbReference type="InterPro" id="IPR050545">
    <property type="entry name" value="Mycobact_MmpL"/>
</dbReference>
<feature type="transmembrane region" description="Helical" evidence="8">
    <location>
        <begin position="377"/>
        <end position="396"/>
    </location>
</feature>
<feature type="transmembrane region" description="Helical" evidence="8">
    <location>
        <begin position="289"/>
        <end position="310"/>
    </location>
</feature>
<feature type="transmembrane region" description="Helical" evidence="8">
    <location>
        <begin position="197"/>
        <end position="220"/>
    </location>
</feature>
<dbReference type="RefSeq" id="WP_404746537.1">
    <property type="nucleotide sequence ID" value="NZ_JBJDQH010000005.1"/>
</dbReference>
<evidence type="ECO:0000256" key="8">
    <source>
        <dbReference type="SAM" id="Phobius"/>
    </source>
</evidence>
<evidence type="ECO:0000256" key="1">
    <source>
        <dbReference type="ARBA" id="ARBA00004651"/>
    </source>
</evidence>
<evidence type="ECO:0000313" key="11">
    <source>
        <dbReference type="Proteomes" id="UP001620295"/>
    </source>
</evidence>
<keyword evidence="4 8" id="KW-0812">Transmembrane</keyword>
<dbReference type="Gene3D" id="1.20.1640.10">
    <property type="entry name" value="Multidrug efflux transporter AcrB transmembrane domain"/>
    <property type="match status" value="2"/>
</dbReference>
<feature type="compositionally biased region" description="Low complexity" evidence="7">
    <location>
        <begin position="737"/>
        <end position="756"/>
    </location>
</feature>
<evidence type="ECO:0000313" key="10">
    <source>
        <dbReference type="EMBL" id="MFK4266641.1"/>
    </source>
</evidence>
<dbReference type="Proteomes" id="UP001620295">
    <property type="component" value="Unassembled WGS sequence"/>
</dbReference>
<feature type="transmembrane region" description="Helical" evidence="8">
    <location>
        <begin position="658"/>
        <end position="680"/>
    </location>
</feature>
<feature type="region of interest" description="Disordered" evidence="7">
    <location>
        <begin position="737"/>
        <end position="765"/>
    </location>
</feature>
<accession>A0ABW8LL41</accession>
<evidence type="ECO:0000256" key="7">
    <source>
        <dbReference type="SAM" id="MobiDB-lite"/>
    </source>
</evidence>
<feature type="transmembrane region" description="Helical" evidence="8">
    <location>
        <begin position="240"/>
        <end position="261"/>
    </location>
</feature>
<dbReference type="PANTHER" id="PTHR33406">
    <property type="entry name" value="MEMBRANE PROTEIN MJ1562-RELATED"/>
    <property type="match status" value="1"/>
</dbReference>
<dbReference type="Pfam" id="PF03176">
    <property type="entry name" value="MMPL"/>
    <property type="match status" value="2"/>
</dbReference>